<feature type="signal peptide" evidence="1">
    <location>
        <begin position="1"/>
        <end position="29"/>
    </location>
</feature>
<dbReference type="RefSeq" id="WP_381423111.1">
    <property type="nucleotide sequence ID" value="NZ_JBHSDH010000013.1"/>
</dbReference>
<gene>
    <name evidence="3" type="ORF">ACFOWX_08370</name>
</gene>
<dbReference type="InterPro" id="IPR036465">
    <property type="entry name" value="vWFA_dom_sf"/>
</dbReference>
<dbReference type="PANTHER" id="PTHR10579">
    <property type="entry name" value="CALCIUM-ACTIVATED CHLORIDE CHANNEL REGULATOR"/>
    <property type="match status" value="1"/>
</dbReference>
<evidence type="ECO:0000259" key="2">
    <source>
        <dbReference type="PROSITE" id="PS50234"/>
    </source>
</evidence>
<dbReference type="InterPro" id="IPR002035">
    <property type="entry name" value="VWF_A"/>
</dbReference>
<keyword evidence="4" id="KW-1185">Reference proteome</keyword>
<dbReference type="SMART" id="SM00327">
    <property type="entry name" value="VWA"/>
    <property type="match status" value="1"/>
</dbReference>
<dbReference type="PROSITE" id="PS50234">
    <property type="entry name" value="VWFA"/>
    <property type="match status" value="1"/>
</dbReference>
<evidence type="ECO:0000313" key="3">
    <source>
        <dbReference type="EMBL" id="MFC4292428.1"/>
    </source>
</evidence>
<dbReference type="EMBL" id="JBHSDH010000013">
    <property type="protein sequence ID" value="MFC4292428.1"/>
    <property type="molecule type" value="Genomic_DNA"/>
</dbReference>
<evidence type="ECO:0000256" key="1">
    <source>
        <dbReference type="SAM" id="SignalP"/>
    </source>
</evidence>
<protein>
    <submittedName>
        <fullName evidence="3">VWA domain-containing protein</fullName>
    </submittedName>
</protein>
<feature type="domain" description="VWFA" evidence="2">
    <location>
        <begin position="139"/>
        <end position="320"/>
    </location>
</feature>
<name>A0ABV8RGB4_9SPHN</name>
<dbReference type="Pfam" id="PF00092">
    <property type="entry name" value="VWA"/>
    <property type="match status" value="1"/>
</dbReference>
<keyword evidence="1" id="KW-0732">Signal</keyword>
<dbReference type="Gene3D" id="3.40.50.410">
    <property type="entry name" value="von Willebrand factor, type A domain"/>
    <property type="match status" value="1"/>
</dbReference>
<comment type="caution">
    <text evidence="3">The sequence shown here is derived from an EMBL/GenBank/DDBJ whole genome shotgun (WGS) entry which is preliminary data.</text>
</comment>
<dbReference type="SUPFAM" id="SSF53300">
    <property type="entry name" value="vWA-like"/>
    <property type="match status" value="1"/>
</dbReference>
<proteinExistence type="predicted"/>
<dbReference type="Proteomes" id="UP001595887">
    <property type="component" value="Unassembled WGS sequence"/>
</dbReference>
<sequence>MRKFAFHIMGAASLGLCLAALVPASPAVAQDSQEDEAAENNIIVTGTRVRQGGAQDIKHFRSLALSAQTLPRPESLTLEGLLGEHDLDLPADRQCAQLFCLSGHAMTANLPTRPDDKLFVGLGFATNIDADSWRREPISLMAVVDRSGSMSGQPIETVKAALKQIVEELGDDDRMGIAIYGTQSLVHQQPIAVKGNKAQLLAAIDAIDINGSTNMEAGLKIGYDAAFREAAQFAGKTRMMLFTDEQPNTGNTDSGSFMGLARDASLRGIGLTTIGVGVQYDGALATKISSVRGGNVFFLTGQDDARQVITKEFRNMVSEVAHDIIITMTPRGGYSVSGVFGVPDGLMQSGKDGSVSITVPTAFLSSNGGGIFASLGKNDKSKYLPSARIDDGLPLMTVALSYVSAVDGKQGNDEIAITAPDAKPAEKLRLAHMLVDQYFVFDGATRAYHQNGDAKTAYRLLDGLKGRVNSSDLSGLDDEKKLIETMHGKAALFAGYAGEQPKELRPLAVIGKWQVVSHNGVKDLRRGDVVEFTDDEEFVTYFKTPYRGENEMWQSFQINEKQISVPDGDLLVDYRVTGNVLRMESPDGFVKIILRRAGDADTEI</sequence>
<dbReference type="PANTHER" id="PTHR10579:SF43">
    <property type="entry name" value="ZINC FINGER (C3HC4-TYPE RING FINGER) FAMILY PROTEIN"/>
    <property type="match status" value="1"/>
</dbReference>
<feature type="chain" id="PRO_5047303408" evidence="1">
    <location>
        <begin position="30"/>
        <end position="604"/>
    </location>
</feature>
<accession>A0ABV8RGB4</accession>
<evidence type="ECO:0000313" key="4">
    <source>
        <dbReference type="Proteomes" id="UP001595887"/>
    </source>
</evidence>
<dbReference type="InterPro" id="IPR051266">
    <property type="entry name" value="CLCR"/>
</dbReference>
<reference evidence="4" key="1">
    <citation type="journal article" date="2019" name="Int. J. Syst. Evol. Microbiol.">
        <title>The Global Catalogue of Microorganisms (GCM) 10K type strain sequencing project: providing services to taxonomists for standard genome sequencing and annotation.</title>
        <authorList>
            <consortium name="The Broad Institute Genomics Platform"/>
            <consortium name="The Broad Institute Genome Sequencing Center for Infectious Disease"/>
            <person name="Wu L."/>
            <person name="Ma J."/>
        </authorList>
    </citation>
    <scope>NUCLEOTIDE SEQUENCE [LARGE SCALE GENOMIC DNA]</scope>
    <source>
        <strain evidence="4">CECT 8531</strain>
    </source>
</reference>
<organism evidence="3 4">
    <name type="scientific">Sphingorhabdus arenilitoris</name>
    <dbReference type="NCBI Taxonomy" id="1490041"/>
    <lineage>
        <taxon>Bacteria</taxon>
        <taxon>Pseudomonadati</taxon>
        <taxon>Pseudomonadota</taxon>
        <taxon>Alphaproteobacteria</taxon>
        <taxon>Sphingomonadales</taxon>
        <taxon>Sphingomonadaceae</taxon>
        <taxon>Sphingorhabdus</taxon>
    </lineage>
</organism>